<name>A0A4Q7S0E7_9BURK</name>
<sequence length="208" mass="23511">MNEASKAIARRIHDVRFATRYFVGDGIDIGAGNDPVSLYAELFPGMRSLRAWDLPDGDAQLLAGVADESFDFVHSSHCLEHLRDPREALRHWFRVLKPGGHLICMVPDEDLYEQGRFPSTFNDDHKWTFTLWKARSWSARTINLFDLLQTLGAAAQPIKAELLDASFRFRLPRQDQTRTAIGESAIEFIVRKRPADEIAAGGRFAAAR</sequence>
<keyword evidence="1" id="KW-0489">Methyltransferase</keyword>
<dbReference type="SUPFAM" id="SSF53335">
    <property type="entry name" value="S-adenosyl-L-methionine-dependent methyltransferases"/>
    <property type="match status" value="1"/>
</dbReference>
<reference evidence="1 2" key="1">
    <citation type="journal article" date="2015" name="Stand. Genomic Sci.">
        <title>Genomic Encyclopedia of Bacterial and Archaeal Type Strains, Phase III: the genomes of soil and plant-associated and newly described type strains.</title>
        <authorList>
            <person name="Whitman W.B."/>
            <person name="Woyke T."/>
            <person name="Klenk H.P."/>
            <person name="Zhou Y."/>
            <person name="Lilburn T.G."/>
            <person name="Beck B.J."/>
            <person name="De Vos P."/>
            <person name="Vandamme P."/>
            <person name="Eisen J.A."/>
            <person name="Garrity G."/>
            <person name="Hugenholtz P."/>
            <person name="Kyrpides N.C."/>
        </authorList>
    </citation>
    <scope>NUCLEOTIDE SEQUENCE [LARGE SCALE GENOMIC DNA]</scope>
    <source>
        <strain evidence="1 2">ASC-9842</strain>
    </source>
</reference>
<dbReference type="GO" id="GO:0008168">
    <property type="term" value="F:methyltransferase activity"/>
    <property type="evidence" value="ECO:0007669"/>
    <property type="project" value="UniProtKB-KW"/>
</dbReference>
<dbReference type="CDD" id="cd02440">
    <property type="entry name" value="AdoMet_MTases"/>
    <property type="match status" value="1"/>
</dbReference>
<dbReference type="AlphaFoldDB" id="A0A4Q7S0E7"/>
<accession>A0A4Q7S0E7</accession>
<organism evidence="1 2">
    <name type="scientific">Cupriavidus agavae</name>
    <dbReference type="NCBI Taxonomy" id="1001822"/>
    <lineage>
        <taxon>Bacteria</taxon>
        <taxon>Pseudomonadati</taxon>
        <taxon>Pseudomonadota</taxon>
        <taxon>Betaproteobacteria</taxon>
        <taxon>Burkholderiales</taxon>
        <taxon>Burkholderiaceae</taxon>
        <taxon>Cupriavidus</taxon>
    </lineage>
</organism>
<protein>
    <submittedName>
        <fullName evidence="1">Methyltransferase family protein</fullName>
    </submittedName>
</protein>
<dbReference type="Proteomes" id="UP000291078">
    <property type="component" value="Unassembled WGS sequence"/>
</dbReference>
<dbReference type="GO" id="GO:0032259">
    <property type="term" value="P:methylation"/>
    <property type="evidence" value="ECO:0007669"/>
    <property type="project" value="UniProtKB-KW"/>
</dbReference>
<dbReference type="Pfam" id="PF13489">
    <property type="entry name" value="Methyltransf_23"/>
    <property type="match status" value="1"/>
</dbReference>
<keyword evidence="2" id="KW-1185">Reference proteome</keyword>
<comment type="caution">
    <text evidence="1">The sequence shown here is derived from an EMBL/GenBank/DDBJ whole genome shotgun (WGS) entry which is preliminary data.</text>
</comment>
<gene>
    <name evidence="1" type="ORF">EV147_2940</name>
</gene>
<dbReference type="OrthoDB" id="8886062at2"/>
<dbReference type="InterPro" id="IPR029063">
    <property type="entry name" value="SAM-dependent_MTases_sf"/>
</dbReference>
<keyword evidence="1" id="KW-0808">Transferase</keyword>
<evidence type="ECO:0000313" key="1">
    <source>
        <dbReference type="EMBL" id="RZT38472.1"/>
    </source>
</evidence>
<dbReference type="Gene3D" id="3.40.50.150">
    <property type="entry name" value="Vaccinia Virus protein VP39"/>
    <property type="match status" value="1"/>
</dbReference>
<dbReference type="RefSeq" id="WP_130391931.1">
    <property type="nucleotide sequence ID" value="NZ_SGXM01000003.1"/>
</dbReference>
<dbReference type="EMBL" id="SGXM01000003">
    <property type="protein sequence ID" value="RZT38472.1"/>
    <property type="molecule type" value="Genomic_DNA"/>
</dbReference>
<evidence type="ECO:0000313" key="2">
    <source>
        <dbReference type="Proteomes" id="UP000291078"/>
    </source>
</evidence>
<proteinExistence type="predicted"/>